<evidence type="ECO:0000313" key="4">
    <source>
        <dbReference type="Proteomes" id="UP001401887"/>
    </source>
</evidence>
<organism evidence="3 4">
    <name type="scientific">Deinococcus carri</name>
    <dbReference type="NCBI Taxonomy" id="1211323"/>
    <lineage>
        <taxon>Bacteria</taxon>
        <taxon>Thermotogati</taxon>
        <taxon>Deinococcota</taxon>
        <taxon>Deinococci</taxon>
        <taxon>Deinococcales</taxon>
        <taxon>Deinococcaceae</taxon>
        <taxon>Deinococcus</taxon>
    </lineage>
</organism>
<feature type="domain" description="REase associating with pPIWI RE" evidence="1">
    <location>
        <begin position="265"/>
        <end position="366"/>
    </location>
</feature>
<dbReference type="RefSeq" id="WP_345464025.1">
    <property type="nucleotide sequence ID" value="NZ_BAABRP010000005.1"/>
</dbReference>
<protein>
    <recommendedName>
        <fullName evidence="5">REase associating with pPIWI RE domain-containing protein</fullName>
    </recommendedName>
</protein>
<evidence type="ECO:0000259" key="1">
    <source>
        <dbReference type="Pfam" id="PF18154"/>
    </source>
</evidence>
<gene>
    <name evidence="3" type="ORF">Dcar01_01775</name>
</gene>
<dbReference type="InterPro" id="IPR041191">
    <property type="entry name" value="pPIWI_RE_Y"/>
</dbReference>
<reference evidence="3 4" key="1">
    <citation type="submission" date="2024-02" db="EMBL/GenBank/DDBJ databases">
        <title>Deinococcus carri NBRC 110142.</title>
        <authorList>
            <person name="Ichikawa N."/>
            <person name="Katano-Makiyama Y."/>
            <person name="Hidaka K."/>
        </authorList>
    </citation>
    <scope>NUCLEOTIDE SEQUENCE [LARGE SCALE GENOMIC DNA]</scope>
    <source>
        <strain evidence="3 4">NBRC 110142</strain>
    </source>
</reference>
<dbReference type="InterPro" id="IPR040828">
    <property type="entry name" value="pPIWI_RE_REase"/>
</dbReference>
<feature type="domain" description="pPIWI-RE three-gene island" evidence="2">
    <location>
        <begin position="14"/>
        <end position="159"/>
    </location>
</feature>
<dbReference type="Proteomes" id="UP001401887">
    <property type="component" value="Unassembled WGS sequence"/>
</dbReference>
<proteinExistence type="predicted"/>
<evidence type="ECO:0008006" key="5">
    <source>
        <dbReference type="Google" id="ProtNLM"/>
    </source>
</evidence>
<comment type="caution">
    <text evidence="3">The sequence shown here is derived from an EMBL/GenBank/DDBJ whole genome shotgun (WGS) entry which is preliminary data.</text>
</comment>
<sequence>MSPDSTPTRPVTTARLLAAAVLAQYRVAQERRVILQDHTVPNSMQDAMSLLGRLALEEGREDRYANVLDVLHACTRPLGEWNLEAFQGDFPYANTLLVDPDLLVPTEECEEIAAESGRTHDDVIEKQLHARLTEVLGPLPKAEQHRAYTLIREFIARQSLTSRQHLRGYFDDHLVPDEVTDLLLGHFFIPVPETWMQRGVPQRCAHCGTLTRPHADQGRYPAGRCPLQACREGQEYRALARPFEANAPLVASNQVLRYWVNPAVDELRIYDAAVEKGLPAALYPQSDQCDVSLGRRTGVDVKNYRDAHALVCKLNAGIGGLKHYDVKILAVPDARRDQAGYLQALRRGLKRGPAAAVRVMTVGEVRGELEVLAHA</sequence>
<dbReference type="Pfam" id="PF18154">
    <property type="entry name" value="pPIWI_RE_REase"/>
    <property type="match status" value="1"/>
</dbReference>
<dbReference type="EMBL" id="BAABRP010000005">
    <property type="protein sequence ID" value="GAA5513049.1"/>
    <property type="molecule type" value="Genomic_DNA"/>
</dbReference>
<keyword evidence="4" id="KW-1185">Reference proteome</keyword>
<evidence type="ECO:0000259" key="2">
    <source>
        <dbReference type="Pfam" id="PF18156"/>
    </source>
</evidence>
<evidence type="ECO:0000313" key="3">
    <source>
        <dbReference type="EMBL" id="GAA5513049.1"/>
    </source>
</evidence>
<dbReference type="Pfam" id="PF18156">
    <property type="entry name" value="pPIWI_RE_Y"/>
    <property type="match status" value="1"/>
</dbReference>
<accession>A0ABP9W6V5</accession>
<name>A0ABP9W6V5_9DEIO</name>